<keyword evidence="1" id="KW-0472">Membrane</keyword>
<proteinExistence type="predicted"/>
<accession>A0A1G7LGH4</accession>
<organism evidence="2 3">
    <name type="scientific">Limimonas halophila</name>
    <dbReference type="NCBI Taxonomy" id="1082479"/>
    <lineage>
        <taxon>Bacteria</taxon>
        <taxon>Pseudomonadati</taxon>
        <taxon>Pseudomonadota</taxon>
        <taxon>Alphaproteobacteria</taxon>
        <taxon>Rhodospirillales</taxon>
        <taxon>Rhodovibrionaceae</taxon>
        <taxon>Limimonas</taxon>
    </lineage>
</organism>
<dbReference type="AlphaFoldDB" id="A0A1G7LGH4"/>
<sequence>MTVVTAAAIGMGLVVLFGAGALALAYYSAAHGKHARRK</sequence>
<name>A0A1G7LGH4_9PROT</name>
<keyword evidence="1" id="KW-1133">Transmembrane helix</keyword>
<keyword evidence="3" id="KW-1185">Reference proteome</keyword>
<keyword evidence="1" id="KW-0812">Transmembrane</keyword>
<gene>
    <name evidence="2" type="ORF">SAMN05216241_101239</name>
</gene>
<dbReference type="STRING" id="1082479.SAMN05216241_101239"/>
<evidence type="ECO:0000313" key="3">
    <source>
        <dbReference type="Proteomes" id="UP000199415"/>
    </source>
</evidence>
<evidence type="ECO:0000313" key="2">
    <source>
        <dbReference type="EMBL" id="SDF48521.1"/>
    </source>
</evidence>
<reference evidence="2 3" key="1">
    <citation type="submission" date="2016-10" db="EMBL/GenBank/DDBJ databases">
        <authorList>
            <person name="de Groot N.N."/>
        </authorList>
    </citation>
    <scope>NUCLEOTIDE SEQUENCE [LARGE SCALE GENOMIC DNA]</scope>
    <source>
        <strain evidence="2 3">DSM 25584</strain>
    </source>
</reference>
<feature type="transmembrane region" description="Helical" evidence="1">
    <location>
        <begin position="6"/>
        <end position="29"/>
    </location>
</feature>
<dbReference type="EMBL" id="FNCE01000001">
    <property type="protein sequence ID" value="SDF48521.1"/>
    <property type="molecule type" value="Genomic_DNA"/>
</dbReference>
<evidence type="ECO:0000256" key="1">
    <source>
        <dbReference type="SAM" id="Phobius"/>
    </source>
</evidence>
<dbReference type="Proteomes" id="UP000199415">
    <property type="component" value="Unassembled WGS sequence"/>
</dbReference>
<protein>
    <submittedName>
        <fullName evidence="2">Uncharacterized protein</fullName>
    </submittedName>
</protein>